<dbReference type="AlphaFoldDB" id="A0A7W4UQY4"/>
<organism evidence="2 3">
    <name type="scientific">Pseudoclavibacter helvolus</name>
    <dbReference type="NCBI Taxonomy" id="255205"/>
    <lineage>
        <taxon>Bacteria</taxon>
        <taxon>Bacillati</taxon>
        <taxon>Actinomycetota</taxon>
        <taxon>Actinomycetes</taxon>
        <taxon>Micrococcales</taxon>
        <taxon>Microbacteriaceae</taxon>
        <taxon>Pseudoclavibacter</taxon>
    </lineage>
</organism>
<keyword evidence="3" id="KW-1185">Reference proteome</keyword>
<feature type="region of interest" description="Disordered" evidence="1">
    <location>
        <begin position="164"/>
        <end position="193"/>
    </location>
</feature>
<sequence length="193" mass="21465">MAYPAKYPQLNETELTEHARDLLVRVIRVAFPHPSFPDSPYERTAQIILEESKSSTWLRVTLTQGLLTLDSLSAGDFTALDEDQATAVLRSIEHTDFFGFIRRTTVLNLYDDPEVWKAVGYEGSSFELGGYVNRGFNDLDWVPEPLIEEPADVPFAPLPGLQRPQTGAVRIPNAPISTNQPGDLAASHQGVER</sequence>
<reference evidence="2 3" key="1">
    <citation type="submission" date="2020-08" db="EMBL/GenBank/DDBJ databases">
        <title>Sequencing the genomes of 1000 actinobacteria strains.</title>
        <authorList>
            <person name="Klenk H.-P."/>
        </authorList>
    </citation>
    <scope>NUCLEOTIDE SEQUENCE [LARGE SCALE GENOMIC DNA]</scope>
    <source>
        <strain evidence="2 3">DSM 20419</strain>
    </source>
</reference>
<evidence type="ECO:0000256" key="1">
    <source>
        <dbReference type="SAM" id="MobiDB-lite"/>
    </source>
</evidence>
<evidence type="ECO:0008006" key="4">
    <source>
        <dbReference type="Google" id="ProtNLM"/>
    </source>
</evidence>
<dbReference type="RefSeq" id="WP_183626236.1">
    <property type="nucleotide sequence ID" value="NZ_JACHWJ010000005.1"/>
</dbReference>
<proteinExistence type="predicted"/>
<comment type="caution">
    <text evidence="2">The sequence shown here is derived from an EMBL/GenBank/DDBJ whole genome shotgun (WGS) entry which is preliminary data.</text>
</comment>
<accession>A0A7W4UQY4</accession>
<evidence type="ECO:0000313" key="2">
    <source>
        <dbReference type="EMBL" id="MBB2959010.1"/>
    </source>
</evidence>
<dbReference type="EMBL" id="JACHWJ010000005">
    <property type="protein sequence ID" value="MBB2959010.1"/>
    <property type="molecule type" value="Genomic_DNA"/>
</dbReference>
<dbReference type="Proteomes" id="UP000545286">
    <property type="component" value="Unassembled WGS sequence"/>
</dbReference>
<protein>
    <recommendedName>
        <fullName evidence="4">Gluconate 2-dehydrogenase subunit 3 family protein</fullName>
    </recommendedName>
</protein>
<gene>
    <name evidence="2" type="ORF">FHX72_003162</name>
</gene>
<name>A0A7W4UQY4_9MICO</name>
<evidence type="ECO:0000313" key="3">
    <source>
        <dbReference type="Proteomes" id="UP000545286"/>
    </source>
</evidence>